<dbReference type="EMBL" id="BSOO01000002">
    <property type="protein sequence ID" value="GLR46616.1"/>
    <property type="molecule type" value="Genomic_DNA"/>
</dbReference>
<organism evidence="1 2">
    <name type="scientific">Sphingomonas astaxanthinifaciens DSM 22298</name>
    <dbReference type="NCBI Taxonomy" id="1123267"/>
    <lineage>
        <taxon>Bacteria</taxon>
        <taxon>Pseudomonadati</taxon>
        <taxon>Pseudomonadota</taxon>
        <taxon>Alphaproteobacteria</taxon>
        <taxon>Sphingomonadales</taxon>
        <taxon>Sphingomonadaceae</taxon>
        <taxon>Sphingomonas</taxon>
    </lineage>
</organism>
<dbReference type="Proteomes" id="UP001156703">
    <property type="component" value="Unassembled WGS sequence"/>
</dbReference>
<comment type="caution">
    <text evidence="1">The sequence shown here is derived from an EMBL/GenBank/DDBJ whole genome shotgun (WGS) entry which is preliminary data.</text>
</comment>
<protein>
    <submittedName>
        <fullName evidence="1">Uncharacterized protein</fullName>
    </submittedName>
</protein>
<reference evidence="2" key="1">
    <citation type="journal article" date="2019" name="Int. J. Syst. Evol. Microbiol.">
        <title>The Global Catalogue of Microorganisms (GCM) 10K type strain sequencing project: providing services to taxonomists for standard genome sequencing and annotation.</title>
        <authorList>
            <consortium name="The Broad Institute Genomics Platform"/>
            <consortium name="The Broad Institute Genome Sequencing Center for Infectious Disease"/>
            <person name="Wu L."/>
            <person name="Ma J."/>
        </authorList>
    </citation>
    <scope>NUCLEOTIDE SEQUENCE [LARGE SCALE GENOMIC DNA]</scope>
    <source>
        <strain evidence="2">NBRC 102146</strain>
    </source>
</reference>
<sequence length="82" mass="9330">MRERLAPFVEQCLRDKVELIATIGSGCEDLEEEIDWLIVADGESVERYITTSSHPGETLAGVLEFATHWNTKAQFRIEEVHL</sequence>
<keyword evidence="2" id="KW-1185">Reference proteome</keyword>
<evidence type="ECO:0000313" key="2">
    <source>
        <dbReference type="Proteomes" id="UP001156703"/>
    </source>
</evidence>
<accession>A0ABQ5Z507</accession>
<name>A0ABQ5Z507_9SPHN</name>
<proteinExistence type="predicted"/>
<evidence type="ECO:0000313" key="1">
    <source>
        <dbReference type="EMBL" id="GLR46616.1"/>
    </source>
</evidence>
<gene>
    <name evidence="1" type="ORF">GCM10007925_03270</name>
</gene>